<dbReference type="AlphaFoldDB" id="A0A1V6QBN8"/>
<feature type="domain" description="Major facilitator superfamily (MFS) profile" evidence="8">
    <location>
        <begin position="45"/>
        <end position="472"/>
    </location>
</feature>
<dbReference type="GO" id="GO:0016020">
    <property type="term" value="C:membrane"/>
    <property type="evidence" value="ECO:0007669"/>
    <property type="project" value="UniProtKB-SubCell"/>
</dbReference>
<dbReference type="InterPro" id="IPR011701">
    <property type="entry name" value="MFS"/>
</dbReference>
<protein>
    <recommendedName>
        <fullName evidence="8">Major facilitator superfamily (MFS) profile domain-containing protein</fullName>
    </recommendedName>
</protein>
<dbReference type="Pfam" id="PF07690">
    <property type="entry name" value="MFS_1"/>
    <property type="match status" value="1"/>
</dbReference>
<evidence type="ECO:0000256" key="5">
    <source>
        <dbReference type="ARBA" id="ARBA00023136"/>
    </source>
</evidence>
<keyword evidence="3 7" id="KW-0812">Transmembrane</keyword>
<evidence type="ECO:0000313" key="9">
    <source>
        <dbReference type="EMBL" id="OQD86427.1"/>
    </source>
</evidence>
<evidence type="ECO:0000256" key="7">
    <source>
        <dbReference type="SAM" id="Phobius"/>
    </source>
</evidence>
<dbReference type="STRING" id="60172.A0A1V6QBN8"/>
<feature type="transmembrane region" description="Helical" evidence="7">
    <location>
        <begin position="112"/>
        <end position="131"/>
    </location>
</feature>
<evidence type="ECO:0000256" key="3">
    <source>
        <dbReference type="ARBA" id="ARBA00022692"/>
    </source>
</evidence>
<keyword evidence="4 7" id="KW-1133">Transmembrane helix</keyword>
<evidence type="ECO:0000256" key="2">
    <source>
        <dbReference type="ARBA" id="ARBA00008335"/>
    </source>
</evidence>
<organism evidence="9 10">
    <name type="scientific">Penicillium solitum</name>
    <dbReference type="NCBI Taxonomy" id="60172"/>
    <lineage>
        <taxon>Eukaryota</taxon>
        <taxon>Fungi</taxon>
        <taxon>Dikarya</taxon>
        <taxon>Ascomycota</taxon>
        <taxon>Pezizomycotina</taxon>
        <taxon>Eurotiomycetes</taxon>
        <taxon>Eurotiomycetidae</taxon>
        <taxon>Eurotiales</taxon>
        <taxon>Aspergillaceae</taxon>
        <taxon>Penicillium</taxon>
    </lineage>
</organism>
<feature type="transmembrane region" description="Helical" evidence="7">
    <location>
        <begin position="137"/>
        <end position="159"/>
    </location>
</feature>
<feature type="transmembrane region" description="Helical" evidence="7">
    <location>
        <begin position="269"/>
        <end position="290"/>
    </location>
</feature>
<comment type="subcellular location">
    <subcellularLocation>
        <location evidence="1">Membrane</location>
        <topology evidence="1">Multi-pass membrane protein</topology>
    </subcellularLocation>
</comment>
<keyword evidence="5 7" id="KW-0472">Membrane</keyword>
<evidence type="ECO:0000259" key="8">
    <source>
        <dbReference type="PROSITE" id="PS50850"/>
    </source>
</evidence>
<feature type="transmembrane region" description="Helical" evidence="7">
    <location>
        <begin position="46"/>
        <end position="68"/>
    </location>
</feature>
<dbReference type="InterPro" id="IPR036259">
    <property type="entry name" value="MFS_trans_sf"/>
</dbReference>
<name>A0A1V6QBN8_9EURO</name>
<evidence type="ECO:0000256" key="1">
    <source>
        <dbReference type="ARBA" id="ARBA00004141"/>
    </source>
</evidence>
<dbReference type="CDD" id="cd17323">
    <property type="entry name" value="MFS_Tpo1_MDR_like"/>
    <property type="match status" value="1"/>
</dbReference>
<dbReference type="EMBL" id="MDYO01000088">
    <property type="protein sequence ID" value="OQD86427.1"/>
    <property type="molecule type" value="Genomic_DNA"/>
</dbReference>
<feature type="region of interest" description="Disordered" evidence="6">
    <location>
        <begin position="1"/>
        <end position="22"/>
    </location>
</feature>
<keyword evidence="10" id="KW-1185">Reference proteome</keyword>
<dbReference type="PROSITE" id="PS50850">
    <property type="entry name" value="MFS"/>
    <property type="match status" value="1"/>
</dbReference>
<dbReference type="FunFam" id="1.20.1250.20:FF:000011">
    <property type="entry name" value="MFS multidrug transporter, putative"/>
    <property type="match status" value="1"/>
</dbReference>
<feature type="transmembrane region" description="Helical" evidence="7">
    <location>
        <begin position="80"/>
        <end position="100"/>
    </location>
</feature>
<comment type="similarity">
    <text evidence="2">Belongs to the major facilitator superfamily.</text>
</comment>
<evidence type="ECO:0000256" key="4">
    <source>
        <dbReference type="ARBA" id="ARBA00022989"/>
    </source>
</evidence>
<feature type="compositionally biased region" description="Basic and acidic residues" evidence="6">
    <location>
        <begin position="1"/>
        <end position="20"/>
    </location>
</feature>
<comment type="caution">
    <text evidence="9">The sequence shown here is derived from an EMBL/GenBank/DDBJ whole genome shotgun (WGS) entry which is preliminary data.</text>
</comment>
<dbReference type="GO" id="GO:0022857">
    <property type="term" value="F:transmembrane transporter activity"/>
    <property type="evidence" value="ECO:0007669"/>
    <property type="project" value="InterPro"/>
</dbReference>
<dbReference type="InterPro" id="IPR020846">
    <property type="entry name" value="MFS_dom"/>
</dbReference>
<reference evidence="10" key="1">
    <citation type="journal article" date="2017" name="Nat. Microbiol.">
        <title>Global analysis of biosynthetic gene clusters reveals vast potential of secondary metabolite production in Penicillium species.</title>
        <authorList>
            <person name="Nielsen J.C."/>
            <person name="Grijseels S."/>
            <person name="Prigent S."/>
            <person name="Ji B."/>
            <person name="Dainat J."/>
            <person name="Nielsen K.F."/>
            <person name="Frisvad J.C."/>
            <person name="Workman M."/>
            <person name="Nielsen J."/>
        </authorList>
    </citation>
    <scope>NUCLEOTIDE SEQUENCE [LARGE SCALE GENOMIC DNA]</scope>
    <source>
        <strain evidence="10">IBT 29525</strain>
    </source>
</reference>
<feature type="transmembrane region" description="Helical" evidence="7">
    <location>
        <begin position="353"/>
        <end position="372"/>
    </location>
</feature>
<feature type="transmembrane region" description="Helical" evidence="7">
    <location>
        <begin position="171"/>
        <end position="192"/>
    </location>
</feature>
<accession>A0A1V6QBN8</accession>
<gene>
    <name evidence="9" type="ORF">PENSOL_c088G05794</name>
</gene>
<evidence type="ECO:0000313" key="10">
    <source>
        <dbReference type="Proteomes" id="UP000191612"/>
    </source>
</evidence>
<dbReference type="SUPFAM" id="SSF103473">
    <property type="entry name" value="MFS general substrate transporter"/>
    <property type="match status" value="1"/>
</dbReference>
<evidence type="ECO:0000256" key="6">
    <source>
        <dbReference type="SAM" id="MobiDB-lite"/>
    </source>
</evidence>
<feature type="transmembrane region" description="Helical" evidence="7">
    <location>
        <begin position="198"/>
        <end position="220"/>
    </location>
</feature>
<dbReference type="PANTHER" id="PTHR23502:SF68">
    <property type="entry name" value="MULTIDRUG TRANSPORTER, PUTATIVE (AFU_ORTHOLOGUE AFUA_3G01120)-RELATED"/>
    <property type="match status" value="1"/>
</dbReference>
<dbReference type="PANTHER" id="PTHR23502">
    <property type="entry name" value="MAJOR FACILITATOR SUPERFAMILY"/>
    <property type="match status" value="1"/>
</dbReference>
<dbReference type="Gene3D" id="1.20.1250.20">
    <property type="entry name" value="MFS general substrate transporter like domains"/>
    <property type="match status" value="1"/>
</dbReference>
<feature type="transmembrane region" description="Helical" evidence="7">
    <location>
        <begin position="310"/>
        <end position="333"/>
    </location>
</feature>
<proteinExistence type="inferred from homology"/>
<feature type="transmembrane region" description="Helical" evidence="7">
    <location>
        <begin position="378"/>
        <end position="398"/>
    </location>
</feature>
<dbReference type="Proteomes" id="UP000191612">
    <property type="component" value="Unassembled WGS sequence"/>
</dbReference>
<feature type="transmembrane region" description="Helical" evidence="7">
    <location>
        <begin position="446"/>
        <end position="466"/>
    </location>
</feature>
<sequence>MADLEKQTTLPHDDEIKEDPNVVDFEGDNDTENPFNWPTWKKGRQLALMAFNTFITPLASSMFTPGVGDVMKEFNVSSSMLGSFVVSVYILGYCFGPFLIAPLSEIYGRVPLYHTCNLLFLIFTIACAVAQSMPQLIVFRLLAGMAGVCPLTIGSGTVADMVPKEKRAGIMAIWAMGPILGPVVGPVAGGFLAEAEGWRWVFWVIAITTGVMMILTIIWYRESYGPVVLERKAARLRKATGNLDLRSIHDRGKLSPQLFLSALARPLKLLFGSPIVFLMSMFAATTYGYLYLMFTTLTSIFEKKYGFSPGIAGLCYLGFGVGSMMGLVTTGVVANHIARDHTQRGCFRPESRLLPMMVGCWFMPAGLFWYGWSAQANTHWIVPILGTGVFAVGLMTVFMSASTYLVDSYLLYAASVTAANTSLRSLIGALLPLAGPSMYDTLGLGWGNSLLAFIALAMCSVPFLFWKYGERIRTSPRFQVTL</sequence>